<accession>A0ABP7SIA3</accession>
<comment type="caution">
    <text evidence="7">The sequence shown here is derived from an EMBL/GenBank/DDBJ whole genome shotgun (WGS) entry which is preliminary data.</text>
</comment>
<proteinExistence type="inferred from homology"/>
<dbReference type="CDD" id="cd17527">
    <property type="entry name" value="HAMP_II"/>
    <property type="match status" value="2"/>
</dbReference>
<dbReference type="CDD" id="cd17528">
    <property type="entry name" value="HAMP_III"/>
    <property type="match status" value="3"/>
</dbReference>
<feature type="domain" description="HAMP" evidence="6">
    <location>
        <begin position="375"/>
        <end position="427"/>
    </location>
</feature>
<evidence type="ECO:0000313" key="8">
    <source>
        <dbReference type="Proteomes" id="UP001500235"/>
    </source>
</evidence>
<dbReference type="PROSITE" id="PS50885">
    <property type="entry name" value="HAMP"/>
    <property type="match status" value="2"/>
</dbReference>
<keyword evidence="8" id="KW-1185">Reference proteome</keyword>
<organism evidence="7 8">
    <name type="scientific">Sphingomonas swuensis</name>
    <dbReference type="NCBI Taxonomy" id="977800"/>
    <lineage>
        <taxon>Bacteria</taxon>
        <taxon>Pseudomonadati</taxon>
        <taxon>Pseudomonadota</taxon>
        <taxon>Alphaproteobacteria</taxon>
        <taxon>Sphingomonadales</taxon>
        <taxon>Sphingomonadaceae</taxon>
        <taxon>Sphingomonas</taxon>
    </lineage>
</organism>
<dbReference type="Pfam" id="PF00015">
    <property type="entry name" value="MCPsignal"/>
    <property type="match status" value="1"/>
</dbReference>
<evidence type="ECO:0000313" key="7">
    <source>
        <dbReference type="EMBL" id="GAA4011996.1"/>
    </source>
</evidence>
<dbReference type="SUPFAM" id="SSF58104">
    <property type="entry name" value="Methyl-accepting chemotaxis protein (MCP) signaling domain"/>
    <property type="match status" value="1"/>
</dbReference>
<dbReference type="PANTHER" id="PTHR43531">
    <property type="entry name" value="PROTEIN ICFG"/>
    <property type="match status" value="1"/>
</dbReference>
<dbReference type="Pfam" id="PF18947">
    <property type="entry name" value="HAMP_2"/>
    <property type="match status" value="1"/>
</dbReference>
<dbReference type="EMBL" id="BAABBQ010000001">
    <property type="protein sequence ID" value="GAA4011996.1"/>
    <property type="molecule type" value="Genomic_DNA"/>
</dbReference>
<evidence type="ECO:0000256" key="1">
    <source>
        <dbReference type="ARBA" id="ARBA00022500"/>
    </source>
</evidence>
<dbReference type="InterPro" id="IPR003660">
    <property type="entry name" value="HAMP_dom"/>
</dbReference>
<feature type="region of interest" description="Disordered" evidence="4">
    <location>
        <begin position="712"/>
        <end position="787"/>
    </location>
</feature>
<keyword evidence="3" id="KW-0807">Transducer</keyword>
<dbReference type="Pfam" id="PF21927">
    <property type="entry name" value="McpB_HAMP_2"/>
    <property type="match status" value="2"/>
</dbReference>
<feature type="domain" description="HAMP" evidence="6">
    <location>
        <begin position="429"/>
        <end position="466"/>
    </location>
</feature>
<evidence type="ECO:0000256" key="2">
    <source>
        <dbReference type="ARBA" id="ARBA00029447"/>
    </source>
</evidence>
<gene>
    <name evidence="7" type="ORF">GCM10022280_07160</name>
</gene>
<dbReference type="Gene3D" id="1.10.287.950">
    <property type="entry name" value="Methyl-accepting chemotaxis protein"/>
    <property type="match status" value="1"/>
</dbReference>
<dbReference type="SMART" id="SM00283">
    <property type="entry name" value="MA"/>
    <property type="match status" value="1"/>
</dbReference>
<dbReference type="PANTHER" id="PTHR43531:SF11">
    <property type="entry name" value="METHYL-ACCEPTING CHEMOTAXIS PROTEIN 3"/>
    <property type="match status" value="1"/>
</dbReference>
<dbReference type="InterPro" id="IPR004090">
    <property type="entry name" value="Chemotax_Me-accpt_rcpt"/>
</dbReference>
<name>A0ABP7SIA3_9SPHN</name>
<keyword evidence="1" id="KW-0145">Chemotaxis</keyword>
<feature type="domain" description="Methyl-accepting transducer" evidence="5">
    <location>
        <begin position="471"/>
        <end position="686"/>
    </location>
</feature>
<dbReference type="InterPro" id="IPR054421">
    <property type="entry name" value="McpB_HAMP_2nd"/>
</dbReference>
<comment type="similarity">
    <text evidence="2">Belongs to the methyl-accepting chemotaxis (MCP) protein family.</text>
</comment>
<evidence type="ECO:0000256" key="4">
    <source>
        <dbReference type="SAM" id="MobiDB-lite"/>
    </source>
</evidence>
<evidence type="ECO:0008006" key="9">
    <source>
        <dbReference type="Google" id="ProtNLM"/>
    </source>
</evidence>
<sequence length="787" mass="83141">MSLAFLDPVAHDLVTAELSRVGRQLAGGQLGERADLSLAKGRTRSILEAVNDLLDQALSPVVALDAEVARVCAEHERGDIDVELPVARFEGQCAVLAGRINALVASHIAVKKLAMECVREFGEGNFEAPMPPLPGKKAFINETIETLRGNLKGIIAEMRHMAAEHEKGDIDVFVAAEKFSGDFGIVARGVNEMVAAHIAVKKLAMACIKEFGEGNFEAPMEQLPGKKAFINDTIETLRGNLKGIIAEMRHMAAEHDKGDIDVFVPAEKFKGDFGIVARGVNEMVAAHIAVKKKAMACIKEFGEGNFDAPLEQFPGKKAFINDTVETLRGNLRNITHEIGRLIDAATAGHLGERGEDRNFVGDFAKLVAGINGMLDAILLPILEGNRVLERVSTGNLTERVEIPCEGDHQKMRNAINALVDSLRVSADLADKIADGDLTVDHHPLSADDTLGHALERMVDRLRDVVGNANAAADNVSSGSQELSASSEQVSQGATEQAAATEQASASMEEMAANIRQNADNAAQTEKMARQSARDAEASGVAVEKAVLAMRTITEKIGIVQEIARQTDLLALNAAVEAARAGEHGRGFAVVASEVRKLAERSQSAAAEISSVSSETLKAAADAGDMLGKLVPDIRRTAELVLEISSACREQDIGAAQINEAIQQLDQVTQQNAGASEQISTTSELLASQAEQLQGSIAYFRLANGSSGASAAAAPATARRRSEVASTAAAKSKAKAPRAARPTATAKPKRPGAPGSIADQQARASGFALDLTQGGPDAQDAEFESKAA</sequence>
<dbReference type="Gene3D" id="1.20.120.1530">
    <property type="match status" value="4"/>
</dbReference>
<feature type="region of interest" description="Disordered" evidence="4">
    <location>
        <begin position="472"/>
        <end position="507"/>
    </location>
</feature>
<evidence type="ECO:0000259" key="5">
    <source>
        <dbReference type="PROSITE" id="PS50111"/>
    </source>
</evidence>
<dbReference type="PRINTS" id="PR00260">
    <property type="entry name" value="CHEMTRNSDUCR"/>
</dbReference>
<dbReference type="Proteomes" id="UP001500235">
    <property type="component" value="Unassembled WGS sequence"/>
</dbReference>
<evidence type="ECO:0000256" key="3">
    <source>
        <dbReference type="PROSITE-ProRule" id="PRU00284"/>
    </source>
</evidence>
<dbReference type="PROSITE" id="PS50111">
    <property type="entry name" value="CHEMOTAXIS_TRANSDUC_2"/>
    <property type="match status" value="1"/>
</dbReference>
<dbReference type="Pfam" id="PF18575">
    <property type="entry name" value="HAMP_N3"/>
    <property type="match status" value="3"/>
</dbReference>
<protein>
    <recommendedName>
        <fullName evidence="9">Chemotaxis protein</fullName>
    </recommendedName>
</protein>
<reference evidence="8" key="1">
    <citation type="journal article" date="2019" name="Int. J. Syst. Evol. Microbiol.">
        <title>The Global Catalogue of Microorganisms (GCM) 10K type strain sequencing project: providing services to taxonomists for standard genome sequencing and annotation.</title>
        <authorList>
            <consortium name="The Broad Institute Genomics Platform"/>
            <consortium name="The Broad Institute Genome Sequencing Center for Infectious Disease"/>
            <person name="Wu L."/>
            <person name="Ma J."/>
        </authorList>
    </citation>
    <scope>NUCLEOTIDE SEQUENCE [LARGE SCALE GENOMIC DNA]</scope>
    <source>
        <strain evidence="8">JCM 17563</strain>
    </source>
</reference>
<evidence type="ECO:0000259" key="6">
    <source>
        <dbReference type="PROSITE" id="PS50885"/>
    </source>
</evidence>
<dbReference type="InterPro" id="IPR041395">
    <property type="entry name" value="McpB_HAMP_3rd"/>
</dbReference>
<dbReference type="InterPro" id="IPR051310">
    <property type="entry name" value="MCP_chemotaxis"/>
</dbReference>
<dbReference type="InterPro" id="IPR004089">
    <property type="entry name" value="MCPsignal_dom"/>
</dbReference>
<dbReference type="RefSeq" id="WP_425566754.1">
    <property type="nucleotide sequence ID" value="NZ_BAABBQ010000001.1"/>
</dbReference>